<dbReference type="Proteomes" id="UP000215596">
    <property type="component" value="Unassembled WGS sequence"/>
</dbReference>
<evidence type="ECO:0000313" key="2">
    <source>
        <dbReference type="EMBL" id="MUG68034.1"/>
    </source>
</evidence>
<comment type="caution">
    <text evidence="3">The sequence shown here is derived from an EMBL/GenBank/DDBJ whole genome shotgun (WGS) entry which is preliminary data.</text>
</comment>
<dbReference type="OrthoDB" id="2659752at2"/>
<evidence type="ECO:0000313" key="4">
    <source>
        <dbReference type="Proteomes" id="UP000215596"/>
    </source>
</evidence>
<evidence type="ECO:0000313" key="5">
    <source>
        <dbReference type="Proteomes" id="UP000435177"/>
    </source>
</evidence>
<feature type="chain" id="PRO_5033057251" description="WxL domain-containing protein" evidence="1">
    <location>
        <begin position="29"/>
        <end position="202"/>
    </location>
</feature>
<reference evidence="3 4" key="1">
    <citation type="submission" date="2017-07" db="EMBL/GenBank/DDBJ databases">
        <title>Isolation and whole genome analysis of endospore-forming bacteria from heroin.</title>
        <authorList>
            <person name="Kalinowski J."/>
            <person name="Ahrens B."/>
            <person name="Al-Dilaimi A."/>
            <person name="Winkler A."/>
            <person name="Wibberg D."/>
            <person name="Schleenbecker U."/>
            <person name="Ruckert C."/>
            <person name="Wolfel R."/>
            <person name="Grass G."/>
        </authorList>
    </citation>
    <scope>NUCLEOTIDE SEQUENCE [LARGE SCALE GENOMIC DNA]</scope>
    <source>
        <strain evidence="3 4">7537-G1</strain>
    </source>
</reference>
<dbReference type="AlphaFoldDB" id="A0A268EQB0"/>
<gene>
    <name evidence="3" type="ORF">CHH67_15710</name>
    <name evidence="2" type="ORF">GNP94_18795</name>
</gene>
<organism evidence="3 4">
    <name type="scientific">Paenibacillus campinasensis</name>
    <dbReference type="NCBI Taxonomy" id="66347"/>
    <lineage>
        <taxon>Bacteria</taxon>
        <taxon>Bacillati</taxon>
        <taxon>Bacillota</taxon>
        <taxon>Bacilli</taxon>
        <taxon>Bacillales</taxon>
        <taxon>Paenibacillaceae</taxon>
        <taxon>Paenibacillus</taxon>
    </lineage>
</organism>
<keyword evidence="5" id="KW-1185">Reference proteome</keyword>
<dbReference type="EMBL" id="NPBY01000046">
    <property type="protein sequence ID" value="PAD75314.1"/>
    <property type="molecule type" value="Genomic_DNA"/>
</dbReference>
<sequence>MISRYKKMLLCTMSMSVLLLSLGTSTFAADVSEQKLEVVGSGLRAFQTPLKFDDIRLDVKQAQSSQAETMMTVVDGRGTDAGYTVSMSSTDFEIEKVINGVLEKFYIPASAVEVTTAYKGPVTGAPIHFGSGQGTLVSQLVLSNASQAIIQARPSFGGGTHQFEVRYDLKLPQTISKQDGTKVGVLQGSYRARFTYKATSGI</sequence>
<evidence type="ECO:0008006" key="6">
    <source>
        <dbReference type="Google" id="ProtNLM"/>
    </source>
</evidence>
<name>A0A268EQB0_9BACL</name>
<dbReference type="RefSeq" id="WP_095266151.1">
    <property type="nucleotide sequence ID" value="NZ_WOAA01000020.1"/>
</dbReference>
<reference evidence="2 5" key="2">
    <citation type="submission" date="2019-11" db="EMBL/GenBank/DDBJ databases">
        <title>Draft genome sequences of five Paenibacillus species of dairy origin.</title>
        <authorList>
            <person name="Olajide A.M."/>
            <person name="Chen S."/>
            <person name="Lapointe G."/>
        </authorList>
    </citation>
    <scope>NUCLEOTIDE SEQUENCE [LARGE SCALE GENOMIC DNA]</scope>
    <source>
        <strain evidence="2 5">3CS1</strain>
    </source>
</reference>
<keyword evidence="1" id="KW-0732">Signal</keyword>
<dbReference type="Proteomes" id="UP000435177">
    <property type="component" value="Unassembled WGS sequence"/>
</dbReference>
<evidence type="ECO:0000256" key="1">
    <source>
        <dbReference type="SAM" id="SignalP"/>
    </source>
</evidence>
<dbReference type="EMBL" id="WOAA01000020">
    <property type="protein sequence ID" value="MUG68034.1"/>
    <property type="molecule type" value="Genomic_DNA"/>
</dbReference>
<feature type="signal peptide" evidence="1">
    <location>
        <begin position="1"/>
        <end position="28"/>
    </location>
</feature>
<proteinExistence type="predicted"/>
<protein>
    <recommendedName>
        <fullName evidence="6">WxL domain-containing protein</fullName>
    </recommendedName>
</protein>
<accession>A0A268EQB0</accession>
<evidence type="ECO:0000313" key="3">
    <source>
        <dbReference type="EMBL" id="PAD75314.1"/>
    </source>
</evidence>